<keyword evidence="3" id="KW-1133">Transmembrane helix</keyword>
<comment type="caution">
    <text evidence="5">The sequence shown here is derived from an EMBL/GenBank/DDBJ whole genome shotgun (WGS) entry which is preliminary data.</text>
</comment>
<feature type="transmembrane region" description="Helical" evidence="3">
    <location>
        <begin position="218"/>
        <end position="241"/>
    </location>
</feature>
<evidence type="ECO:0000256" key="1">
    <source>
        <dbReference type="ARBA" id="ARBA00004141"/>
    </source>
</evidence>
<dbReference type="GO" id="GO:0016020">
    <property type="term" value="C:membrane"/>
    <property type="evidence" value="ECO:0007669"/>
    <property type="project" value="UniProtKB-SubCell"/>
</dbReference>
<comment type="subcellular location">
    <subcellularLocation>
        <location evidence="1">Membrane</location>
        <topology evidence="1">Multi-pass membrane protein</topology>
    </subcellularLocation>
</comment>
<evidence type="ECO:0000259" key="4">
    <source>
        <dbReference type="PROSITE" id="PS50850"/>
    </source>
</evidence>
<dbReference type="Pfam" id="PF07690">
    <property type="entry name" value="MFS_1"/>
    <property type="match status" value="1"/>
</dbReference>
<dbReference type="PANTHER" id="PTHR11360">
    <property type="entry name" value="MONOCARBOXYLATE TRANSPORTER"/>
    <property type="match status" value="1"/>
</dbReference>
<keyword evidence="6" id="KW-1185">Reference proteome</keyword>
<dbReference type="GO" id="GO:0022857">
    <property type="term" value="F:transmembrane transporter activity"/>
    <property type="evidence" value="ECO:0007669"/>
    <property type="project" value="InterPro"/>
</dbReference>
<feature type="transmembrane region" description="Helical" evidence="3">
    <location>
        <begin position="58"/>
        <end position="76"/>
    </location>
</feature>
<keyword evidence="3" id="KW-0812">Transmembrane</keyword>
<keyword evidence="3" id="KW-0472">Membrane</keyword>
<dbReference type="PROSITE" id="PS50850">
    <property type="entry name" value="MFS"/>
    <property type="match status" value="1"/>
</dbReference>
<feature type="transmembrane region" description="Helical" evidence="3">
    <location>
        <begin position="147"/>
        <end position="165"/>
    </location>
</feature>
<name>A0A3A2ZIN6_9EURO</name>
<feature type="transmembrane region" description="Helical" evidence="3">
    <location>
        <begin position="285"/>
        <end position="305"/>
    </location>
</feature>
<feature type="transmembrane region" description="Helical" evidence="3">
    <location>
        <begin position="88"/>
        <end position="108"/>
    </location>
</feature>
<dbReference type="InterPro" id="IPR050327">
    <property type="entry name" value="Proton-linked_MCT"/>
</dbReference>
<organism evidence="5 6">
    <name type="scientific">Aspergillus sclerotialis</name>
    <dbReference type="NCBI Taxonomy" id="2070753"/>
    <lineage>
        <taxon>Eukaryota</taxon>
        <taxon>Fungi</taxon>
        <taxon>Dikarya</taxon>
        <taxon>Ascomycota</taxon>
        <taxon>Pezizomycotina</taxon>
        <taxon>Eurotiomycetes</taxon>
        <taxon>Eurotiomycetidae</taxon>
        <taxon>Eurotiales</taxon>
        <taxon>Aspergillaceae</taxon>
        <taxon>Aspergillus</taxon>
        <taxon>Aspergillus subgen. Polypaecilum</taxon>
    </lineage>
</organism>
<evidence type="ECO:0000256" key="3">
    <source>
        <dbReference type="SAM" id="Phobius"/>
    </source>
</evidence>
<feature type="transmembrane region" description="Helical" evidence="3">
    <location>
        <begin position="177"/>
        <end position="197"/>
    </location>
</feature>
<evidence type="ECO:0000256" key="2">
    <source>
        <dbReference type="ARBA" id="ARBA00006727"/>
    </source>
</evidence>
<dbReference type="EMBL" id="MVGC01000170">
    <property type="protein sequence ID" value="RJE22410.1"/>
    <property type="molecule type" value="Genomic_DNA"/>
</dbReference>
<evidence type="ECO:0000313" key="5">
    <source>
        <dbReference type="EMBL" id="RJE22410.1"/>
    </source>
</evidence>
<feature type="transmembrane region" description="Helical" evidence="3">
    <location>
        <begin position="377"/>
        <end position="400"/>
    </location>
</feature>
<sequence length="410" mass="44190">MGSANVQDPDIKPPDGGLRAWLQVLSGHLILFNVWGYINSFGIFQPYYVVALNSNASDVSWVGSLQIFFVYFLGAFSGRATDAGYLRTILVVGLFLQLLGVFMTSLASSYWQVLLAQGICQGIGDGLLLCPVVAIVSTYFTTKRTMAISISASGGATGGLVFPAIAQNLLNRIGFPWTVRVMGFVILFNAAIILTFMRQRLPPRQAGPLIEWKAFTELSYTLFTCGGFFCFWAVYFAYYYVRSFGSDIIHVSNYTSFSILMIINGLGLPGRIIPAYVSDRYFGTLNTFIVVSIAAAIVMYCWIAIDSLGGLIAFAVVYGFFGGGMQSLFPAALSSLTTDISKAGVRIGMVFSLVSIASLTGPPIAGALVDVDQGRYLGAQLFGGTSIILGCVFLIGARCAKCGMGVWNRI</sequence>
<feature type="transmembrane region" description="Helical" evidence="3">
    <location>
        <begin position="253"/>
        <end position="273"/>
    </location>
</feature>
<dbReference type="InterPro" id="IPR020846">
    <property type="entry name" value="MFS_dom"/>
</dbReference>
<gene>
    <name evidence="5" type="ORF">PHISCL_05271</name>
</gene>
<dbReference type="Proteomes" id="UP000266188">
    <property type="component" value="Unassembled WGS sequence"/>
</dbReference>
<dbReference type="Gene3D" id="1.20.1250.20">
    <property type="entry name" value="MFS general substrate transporter like domains"/>
    <property type="match status" value="1"/>
</dbReference>
<dbReference type="PANTHER" id="PTHR11360:SF130">
    <property type="entry name" value="MAJOR FACILITATOR SUPERFAMILY (MFS) PROFILE DOMAIN-CONTAINING PROTEIN-RELATED"/>
    <property type="match status" value="1"/>
</dbReference>
<feature type="domain" description="Major facilitator superfamily (MFS) profile" evidence="4">
    <location>
        <begin position="20"/>
        <end position="410"/>
    </location>
</feature>
<dbReference type="AlphaFoldDB" id="A0A3A2ZIN6"/>
<dbReference type="InterPro" id="IPR036259">
    <property type="entry name" value="MFS_trans_sf"/>
</dbReference>
<accession>A0A3A2ZIN6</accession>
<dbReference type="SUPFAM" id="SSF103473">
    <property type="entry name" value="MFS general substrate transporter"/>
    <property type="match status" value="1"/>
</dbReference>
<dbReference type="InterPro" id="IPR011701">
    <property type="entry name" value="MFS"/>
</dbReference>
<dbReference type="OrthoDB" id="6499973at2759"/>
<reference evidence="6" key="1">
    <citation type="submission" date="2017-02" db="EMBL/GenBank/DDBJ databases">
        <authorList>
            <person name="Tafer H."/>
            <person name="Lopandic K."/>
        </authorList>
    </citation>
    <scope>NUCLEOTIDE SEQUENCE [LARGE SCALE GENOMIC DNA]</scope>
    <source>
        <strain evidence="6">CBS 366.77</strain>
    </source>
</reference>
<proteinExistence type="inferred from homology"/>
<feature type="transmembrane region" description="Helical" evidence="3">
    <location>
        <begin position="114"/>
        <end position="140"/>
    </location>
</feature>
<comment type="similarity">
    <text evidence="2">Belongs to the major facilitator superfamily. Monocarboxylate porter (TC 2.A.1.13) family.</text>
</comment>
<protein>
    <submittedName>
        <fullName evidence="5">MFS monocarboxylate transporter</fullName>
    </submittedName>
</protein>
<feature type="transmembrane region" description="Helical" evidence="3">
    <location>
        <begin position="345"/>
        <end position="365"/>
    </location>
</feature>
<feature type="transmembrane region" description="Helical" evidence="3">
    <location>
        <begin position="311"/>
        <end position="333"/>
    </location>
</feature>
<evidence type="ECO:0000313" key="6">
    <source>
        <dbReference type="Proteomes" id="UP000266188"/>
    </source>
</evidence>